<dbReference type="EMBL" id="MIJE01000032">
    <property type="protein sequence ID" value="OEF96321.1"/>
    <property type="molecule type" value="Genomic_DNA"/>
</dbReference>
<dbReference type="PANTHER" id="PTHR34703">
    <property type="entry name" value="ANTIPORTER SUBUNIT MNHG2-RELATED"/>
    <property type="match status" value="1"/>
</dbReference>
<keyword evidence="3" id="KW-1133">Transmembrane helix</keyword>
<evidence type="ECO:0000256" key="3">
    <source>
        <dbReference type="SAM" id="Phobius"/>
    </source>
</evidence>
<evidence type="ECO:0000313" key="4">
    <source>
        <dbReference type="EMBL" id="OEF96321.1"/>
    </source>
</evidence>
<comment type="similarity">
    <text evidence="2">Belongs to the CPA3 antiporters (TC 2.A.63) subunit G family.</text>
</comment>
<protein>
    <submittedName>
        <fullName evidence="4">Na+/H+ antiporter subunit G</fullName>
    </submittedName>
</protein>
<evidence type="ECO:0000313" key="5">
    <source>
        <dbReference type="Proteomes" id="UP000094296"/>
    </source>
</evidence>
<dbReference type="NCBIfam" id="NF009314">
    <property type="entry name" value="PRK12674.1-2"/>
    <property type="match status" value="1"/>
</dbReference>
<comment type="subcellular location">
    <subcellularLocation>
        <location evidence="1">Membrane</location>
        <topology evidence="1">Multi-pass membrane protein</topology>
    </subcellularLocation>
</comment>
<keyword evidence="3" id="KW-0472">Membrane</keyword>
<feature type="transmembrane region" description="Helical" evidence="3">
    <location>
        <begin position="70"/>
        <end position="92"/>
    </location>
</feature>
<dbReference type="InterPro" id="IPR005133">
    <property type="entry name" value="PhaG_MnhG_YufB"/>
</dbReference>
<keyword evidence="3" id="KW-0812">Transmembrane</keyword>
<feature type="transmembrane region" description="Helical" evidence="3">
    <location>
        <begin position="44"/>
        <end position="64"/>
    </location>
</feature>
<dbReference type="AlphaFoldDB" id="A0A1E5G0G1"/>
<name>A0A1E5G0G1_9FIRM</name>
<dbReference type="STRING" id="766136.BHF68_09185"/>
<evidence type="ECO:0000256" key="2">
    <source>
        <dbReference type="ARBA" id="ARBA00008404"/>
    </source>
</evidence>
<keyword evidence="5" id="KW-1185">Reference proteome</keyword>
<dbReference type="Proteomes" id="UP000094296">
    <property type="component" value="Unassembled WGS sequence"/>
</dbReference>
<comment type="caution">
    <text evidence="4">The sequence shown here is derived from an EMBL/GenBank/DDBJ whole genome shotgun (WGS) entry which is preliminary data.</text>
</comment>
<dbReference type="Pfam" id="PF03334">
    <property type="entry name" value="PhaG_MnhG_YufB"/>
    <property type="match status" value="1"/>
</dbReference>
<dbReference type="NCBIfam" id="TIGR01300">
    <property type="entry name" value="CPA3_mnhG_phaG"/>
    <property type="match status" value="1"/>
</dbReference>
<organism evidence="4 5">
    <name type="scientific">Desulfuribacillus alkaliarsenatis</name>
    <dbReference type="NCBI Taxonomy" id="766136"/>
    <lineage>
        <taxon>Bacteria</taxon>
        <taxon>Bacillati</taxon>
        <taxon>Bacillota</taxon>
        <taxon>Desulfuribacillia</taxon>
        <taxon>Desulfuribacillales</taxon>
        <taxon>Desulfuribacillaceae</taxon>
        <taxon>Desulfuribacillus</taxon>
    </lineage>
</organism>
<evidence type="ECO:0000256" key="1">
    <source>
        <dbReference type="ARBA" id="ARBA00004141"/>
    </source>
</evidence>
<reference evidence="4 5" key="1">
    <citation type="submission" date="2016-09" db="EMBL/GenBank/DDBJ databases">
        <title>Draft genome sequence for the type strain of Desulfuribacillus alkaliarsenatis AHT28, an obligately anaerobic, sulfidogenic bacterium isolated from Russian soda lake sediments.</title>
        <authorList>
            <person name="Abin C.A."/>
            <person name="Hollibaugh J.T."/>
        </authorList>
    </citation>
    <scope>NUCLEOTIDE SEQUENCE [LARGE SCALE GENOMIC DNA]</scope>
    <source>
        <strain evidence="4 5">AHT28</strain>
    </source>
</reference>
<gene>
    <name evidence="4" type="ORF">BHF68_09185</name>
</gene>
<proteinExistence type="inferred from homology"/>
<feature type="transmembrane region" description="Helical" evidence="3">
    <location>
        <begin position="12"/>
        <end position="32"/>
    </location>
</feature>
<accession>A0A1E5G0G1</accession>
<sequence length="133" mass="14968">MWKEELSLTEFIISFFLLLGAIFSVLGSLGLLRLPDVYARLHAATKTVTFGIINIMIAVFLYFALVHSVFSFKVLLTIVFVFLTAPVAAFMISRSAYRIGVPLWEKSIQDDLKEAIEEGREVNSIKKDMESTS</sequence>
<dbReference type="GO" id="GO:0015385">
    <property type="term" value="F:sodium:proton antiporter activity"/>
    <property type="evidence" value="ECO:0007669"/>
    <property type="project" value="TreeGrafter"/>
</dbReference>
<dbReference type="PANTHER" id="PTHR34703:SF1">
    <property type="entry name" value="ANTIPORTER SUBUNIT MNHG2-RELATED"/>
    <property type="match status" value="1"/>
</dbReference>